<dbReference type="EMBL" id="NSJV01000390">
    <property type="protein sequence ID" value="PAU47212.1"/>
    <property type="molecule type" value="Genomic_DNA"/>
</dbReference>
<protein>
    <submittedName>
        <fullName evidence="2">Nucleoside-diphosphate sugar epimerase</fullName>
    </submittedName>
</protein>
<dbReference type="PANTHER" id="PTHR43162:SF1">
    <property type="entry name" value="PRESTALK A DIFFERENTIATION PROTEIN A"/>
    <property type="match status" value="1"/>
</dbReference>
<dbReference type="InterPro" id="IPR051604">
    <property type="entry name" value="Ergot_Alk_Oxidoreductase"/>
</dbReference>
<dbReference type="SUPFAM" id="SSF51735">
    <property type="entry name" value="NAD(P)-binding Rossmann-fold domains"/>
    <property type="match status" value="1"/>
</dbReference>
<organism evidence="2 3">
    <name type="scientific">Streptomyces albireticuli</name>
    <dbReference type="NCBI Taxonomy" id="1940"/>
    <lineage>
        <taxon>Bacteria</taxon>
        <taxon>Bacillati</taxon>
        <taxon>Actinomycetota</taxon>
        <taxon>Actinomycetes</taxon>
        <taxon>Kitasatosporales</taxon>
        <taxon>Streptomycetaceae</taxon>
        <taxon>Streptomyces</taxon>
    </lineage>
</organism>
<gene>
    <name evidence="2" type="ORF">CK936_19945</name>
</gene>
<keyword evidence="3" id="KW-1185">Reference proteome</keyword>
<dbReference type="PANTHER" id="PTHR43162">
    <property type="match status" value="1"/>
</dbReference>
<sequence>MIVVTGATGNIGRSLVEQLVAQGVPVRALSRDPARAGLPAEAEVVRADFSAGQPLGPLLKGANALFLNLAATRGTDMADIVAAAVAAGVRRIVLNSSMAVTGVPEDDTAPIAVWHAEAERLIRESGLEWCFVRGGMYATNALMWADGIRADGLVRGPFPGTTAAPVHEADLAEIALRAFLDEDGTHVGQVYVTTGPAGLTFEDQTAAIGRALGRPEVRFEQVSFEEGVTLMEHFGAPKDVAEDILRNFEATVGTEALVTDSVERVTGHPARTFDQWARDHVEDFR</sequence>
<name>A0A2A2D7B2_9ACTN</name>
<dbReference type="Gene3D" id="3.40.50.720">
    <property type="entry name" value="NAD(P)-binding Rossmann-like Domain"/>
    <property type="match status" value="1"/>
</dbReference>
<comment type="caution">
    <text evidence="2">The sequence shown here is derived from an EMBL/GenBank/DDBJ whole genome shotgun (WGS) entry which is preliminary data.</text>
</comment>
<feature type="domain" description="NAD(P)-binding" evidence="1">
    <location>
        <begin position="6"/>
        <end position="179"/>
    </location>
</feature>
<dbReference type="InterPro" id="IPR036291">
    <property type="entry name" value="NAD(P)-bd_dom_sf"/>
</dbReference>
<accession>A0A2A2D7B2</accession>
<evidence type="ECO:0000313" key="2">
    <source>
        <dbReference type="EMBL" id="PAU47212.1"/>
    </source>
</evidence>
<dbReference type="Pfam" id="PF13460">
    <property type="entry name" value="NAD_binding_10"/>
    <property type="match status" value="1"/>
</dbReference>
<dbReference type="InterPro" id="IPR016040">
    <property type="entry name" value="NAD(P)-bd_dom"/>
</dbReference>
<evidence type="ECO:0000313" key="3">
    <source>
        <dbReference type="Proteomes" id="UP000218944"/>
    </source>
</evidence>
<proteinExistence type="predicted"/>
<dbReference type="Proteomes" id="UP000218944">
    <property type="component" value="Unassembled WGS sequence"/>
</dbReference>
<dbReference type="RefSeq" id="WP_095582322.1">
    <property type="nucleotide sequence ID" value="NZ_JAJQQQ010000016.1"/>
</dbReference>
<evidence type="ECO:0000259" key="1">
    <source>
        <dbReference type="Pfam" id="PF13460"/>
    </source>
</evidence>
<dbReference type="AlphaFoldDB" id="A0A2A2D7B2"/>
<reference evidence="2 3" key="1">
    <citation type="submission" date="2017-08" db="EMBL/GenBank/DDBJ databases">
        <title>Genome sequence of Streptomyces albireticuli NRRL B-1670.</title>
        <authorList>
            <person name="Graham D.E."/>
            <person name="Mahan K.M."/>
            <person name="Klingeman D.M."/>
            <person name="Hettich R.L."/>
            <person name="Parry R.J."/>
            <person name="Spain J.C."/>
        </authorList>
    </citation>
    <scope>NUCLEOTIDE SEQUENCE [LARGE SCALE GENOMIC DNA]</scope>
    <source>
        <strain evidence="2 3">NRRL B-1670</strain>
    </source>
</reference>